<dbReference type="PANTHER" id="PTHR35104">
    <property type="entry name" value="OS03G0807000 PROTEIN"/>
    <property type="match status" value="1"/>
</dbReference>
<dbReference type="EMBL" id="RCHU01000686">
    <property type="protein sequence ID" value="TKR98183.1"/>
    <property type="molecule type" value="Genomic_DNA"/>
</dbReference>
<protein>
    <submittedName>
        <fullName evidence="2">Uncharacterized protein</fullName>
    </submittedName>
</protein>
<feature type="region of interest" description="Disordered" evidence="1">
    <location>
        <begin position="75"/>
        <end position="102"/>
    </location>
</feature>
<proteinExistence type="predicted"/>
<sequence>MVFNSSIVLSVAHVSADVWQQIACIRFQDRVSSHQLLDLVCCFPLQQLGRLALFVWTFLCLPPPDSFLSSYSYYSTSSDDEDHHQYGHHHHQASSSSSSVDVEYYYHDSD</sequence>
<reference evidence="2" key="1">
    <citation type="submission" date="2018-10" db="EMBL/GenBank/DDBJ databases">
        <title>Population genomic analysis revealed the cold adaptation of white poplar.</title>
        <authorList>
            <person name="Liu Y.-J."/>
        </authorList>
    </citation>
    <scope>NUCLEOTIDE SEQUENCE [LARGE SCALE GENOMIC DNA]</scope>
    <source>
        <strain evidence="2">PAL-ZL1</strain>
    </source>
</reference>
<evidence type="ECO:0000256" key="1">
    <source>
        <dbReference type="SAM" id="MobiDB-lite"/>
    </source>
</evidence>
<accession>A0A4U5PNB2</accession>
<feature type="compositionally biased region" description="Low complexity" evidence="1">
    <location>
        <begin position="93"/>
        <end position="102"/>
    </location>
</feature>
<dbReference type="PANTHER" id="PTHR35104:SF6">
    <property type="entry name" value="PROTEIN, PUTATIVE-RELATED"/>
    <property type="match status" value="1"/>
</dbReference>
<comment type="caution">
    <text evidence="2">The sequence shown here is derived from an EMBL/GenBank/DDBJ whole genome shotgun (WGS) entry which is preliminary data.</text>
</comment>
<evidence type="ECO:0000313" key="2">
    <source>
        <dbReference type="EMBL" id="TKR98183.1"/>
    </source>
</evidence>
<name>A0A4U5PNB2_POPAL</name>
<dbReference type="AlphaFoldDB" id="A0A4U5PNB2"/>
<organism evidence="2">
    <name type="scientific">Populus alba</name>
    <name type="common">White poplar</name>
    <dbReference type="NCBI Taxonomy" id="43335"/>
    <lineage>
        <taxon>Eukaryota</taxon>
        <taxon>Viridiplantae</taxon>
        <taxon>Streptophyta</taxon>
        <taxon>Embryophyta</taxon>
        <taxon>Tracheophyta</taxon>
        <taxon>Spermatophyta</taxon>
        <taxon>Magnoliopsida</taxon>
        <taxon>eudicotyledons</taxon>
        <taxon>Gunneridae</taxon>
        <taxon>Pentapetalae</taxon>
        <taxon>rosids</taxon>
        <taxon>fabids</taxon>
        <taxon>Malpighiales</taxon>
        <taxon>Salicaceae</taxon>
        <taxon>Saliceae</taxon>
        <taxon>Populus</taxon>
    </lineage>
</organism>
<gene>
    <name evidence="2" type="ORF">D5086_0000205430</name>
</gene>